<evidence type="ECO:0000256" key="1">
    <source>
        <dbReference type="ARBA" id="ARBA00005375"/>
    </source>
</evidence>
<proteinExistence type="inferred from homology"/>
<keyword evidence="2" id="KW-0378">Hydrolase</keyword>
<dbReference type="InterPro" id="IPR029033">
    <property type="entry name" value="His_PPase_superfam"/>
</dbReference>
<reference evidence="3" key="1">
    <citation type="submission" date="2018-10" db="EMBL/GenBank/DDBJ databases">
        <title>Hidden diversity of soil giant viruses.</title>
        <authorList>
            <person name="Schulz F."/>
            <person name="Alteio L."/>
            <person name="Goudeau D."/>
            <person name="Ryan E.M."/>
            <person name="Malmstrom R.R."/>
            <person name="Blanchard J."/>
            <person name="Woyke T."/>
        </authorList>
    </citation>
    <scope>NUCLEOTIDE SEQUENCE</scope>
    <source>
        <strain evidence="3">TEV1</strain>
    </source>
</reference>
<dbReference type="PROSITE" id="PS00616">
    <property type="entry name" value="HIS_ACID_PHOSPHAT_1"/>
    <property type="match status" value="1"/>
</dbReference>
<sequence length="443" mass="52237">MTSYYAPKLNDPNFKTNNPHNQMLKTMTFARNYDELNKYTKYIRAIQDLKHHIIKESFDKSIRTNFITDLDDETVLSKNLFEYVRPPQTDQYIIWTLNKNKTHNEVLNLLTDFLGSNDYILWTNDNTIYTSIPQIKHFHLIISRNNDTKNTKLEKLIIIGRHGPREPIDYLPGLQWDKNAIDEKKEFSRHAHLTKKGELFCKEQGKFMRDYYGEFCDELNNEHVLIASSGMTRTTDSALHFVSGFIPNMSINEVTYMKELSGYGSLTKEETHEFYKVMSTIKSSMTDSEKFTKLYDFIHNKTGSKLESLHKCFEIYSSLKCYELETDNFNDIIPPDTMQSVNELATEFYHELFAFSDRFYCNRLSQGIHGMINSLITDNKIKFAYLASHDSLVFPLAKYYVGDQRLHIPNFCSNVRFEVWSIQSEKKIVRVYYDELFIMQYFI</sequence>
<protein>
    <submittedName>
        <fullName evidence="3">Histidine phosphatase domain-containing protein</fullName>
    </submittedName>
</protein>
<evidence type="ECO:0000313" key="3">
    <source>
        <dbReference type="EMBL" id="AYV76305.1"/>
    </source>
</evidence>
<dbReference type="PANTHER" id="PTHR11567:SF110">
    <property type="entry name" value="2-PHOSPHOXYLOSE PHOSPHATASE 1"/>
    <property type="match status" value="1"/>
</dbReference>
<dbReference type="Gene3D" id="3.40.50.1240">
    <property type="entry name" value="Phosphoglycerate mutase-like"/>
    <property type="match status" value="1"/>
</dbReference>
<evidence type="ECO:0000256" key="2">
    <source>
        <dbReference type="ARBA" id="ARBA00022801"/>
    </source>
</evidence>
<dbReference type="InterPro" id="IPR050645">
    <property type="entry name" value="Histidine_acid_phosphatase"/>
</dbReference>
<dbReference type="Pfam" id="PF00328">
    <property type="entry name" value="His_Phos_2"/>
    <property type="match status" value="1"/>
</dbReference>
<name>A0A3G4ZN62_9VIRU</name>
<dbReference type="EMBL" id="MK071983">
    <property type="protein sequence ID" value="AYV76305.1"/>
    <property type="molecule type" value="Genomic_DNA"/>
</dbReference>
<dbReference type="PANTHER" id="PTHR11567">
    <property type="entry name" value="ACID PHOSPHATASE-RELATED"/>
    <property type="match status" value="1"/>
</dbReference>
<accession>A0A3G4ZN62</accession>
<dbReference type="InterPro" id="IPR000560">
    <property type="entry name" value="His_Pase_clade-2"/>
</dbReference>
<dbReference type="SUPFAM" id="SSF53254">
    <property type="entry name" value="Phosphoglycerate mutase-like"/>
    <property type="match status" value="1"/>
</dbReference>
<comment type="similarity">
    <text evidence="1">Belongs to the histidine acid phosphatase family.</text>
</comment>
<organism evidence="3">
    <name type="scientific">Terrestrivirus sp</name>
    <dbReference type="NCBI Taxonomy" id="2487775"/>
    <lineage>
        <taxon>Viruses</taxon>
        <taxon>Varidnaviria</taxon>
        <taxon>Bamfordvirae</taxon>
        <taxon>Nucleocytoviricota</taxon>
        <taxon>Megaviricetes</taxon>
        <taxon>Imitervirales</taxon>
        <taxon>Mimiviridae</taxon>
        <taxon>Klosneuvirinae</taxon>
    </lineage>
</organism>
<gene>
    <name evidence="3" type="ORF">Terrestrivirus5_127</name>
</gene>
<dbReference type="GO" id="GO:0016791">
    <property type="term" value="F:phosphatase activity"/>
    <property type="evidence" value="ECO:0007669"/>
    <property type="project" value="TreeGrafter"/>
</dbReference>
<dbReference type="InterPro" id="IPR033379">
    <property type="entry name" value="Acid_Pase_AS"/>
</dbReference>